<keyword evidence="3 5" id="KW-0238">DNA-binding</keyword>
<gene>
    <name evidence="7" type="ORF">MAE01_26050</name>
</gene>
<dbReference type="InterPro" id="IPR036271">
    <property type="entry name" value="Tet_transcr_reg_TetR-rel_C_sf"/>
</dbReference>
<sequence>MQASLSEIAERADISVAGLNHHFSTKTQLLEAVFDHKQRETEARFTSTDPMALLRAALDLAEQGQSDPQGTRFFAVMSTEATSPDHPAHEYFRRRYETTLDLVRASFVTLREQGRLRPGVDPADAARAYIGLSDGLQIQALYQPEAFSQADVMRRIISEMLTEPL</sequence>
<feature type="DNA-binding region" description="H-T-H motif" evidence="5">
    <location>
        <begin position="4"/>
        <end position="23"/>
    </location>
</feature>
<evidence type="ECO:0000313" key="8">
    <source>
        <dbReference type="Proteomes" id="UP000321225"/>
    </source>
</evidence>
<dbReference type="Gene3D" id="1.10.357.10">
    <property type="entry name" value="Tetracycline Repressor, domain 2"/>
    <property type="match status" value="1"/>
</dbReference>
<reference evidence="7 8" key="1">
    <citation type="submission" date="2019-07" db="EMBL/GenBank/DDBJ databases">
        <title>Whole genome shotgun sequence of Microbacterium aerolatum NBRC 103071.</title>
        <authorList>
            <person name="Hosoyama A."/>
            <person name="Uohara A."/>
            <person name="Ohji S."/>
            <person name="Ichikawa N."/>
        </authorList>
    </citation>
    <scope>NUCLEOTIDE SEQUENCE [LARGE SCALE GENOMIC DNA]</scope>
    <source>
        <strain evidence="7 8">NBRC 103071</strain>
    </source>
</reference>
<organism evidence="7 8">
    <name type="scientific">Microbacterium aerolatum</name>
    <dbReference type="NCBI Taxonomy" id="153731"/>
    <lineage>
        <taxon>Bacteria</taxon>
        <taxon>Bacillati</taxon>
        <taxon>Actinomycetota</taxon>
        <taxon>Actinomycetes</taxon>
        <taxon>Micrococcales</taxon>
        <taxon>Microbacteriaceae</taxon>
        <taxon>Microbacterium</taxon>
    </lineage>
</organism>
<proteinExistence type="predicted"/>
<evidence type="ECO:0000256" key="5">
    <source>
        <dbReference type="PROSITE-ProRule" id="PRU00335"/>
    </source>
</evidence>
<name>A0A511AH15_9MICO</name>
<evidence type="ECO:0000256" key="3">
    <source>
        <dbReference type="ARBA" id="ARBA00023125"/>
    </source>
</evidence>
<evidence type="ECO:0000256" key="1">
    <source>
        <dbReference type="ARBA" id="ARBA00022491"/>
    </source>
</evidence>
<dbReference type="Pfam" id="PF00440">
    <property type="entry name" value="TetR_N"/>
    <property type="match status" value="1"/>
</dbReference>
<dbReference type="SUPFAM" id="SSF46689">
    <property type="entry name" value="Homeodomain-like"/>
    <property type="match status" value="1"/>
</dbReference>
<evidence type="ECO:0000256" key="2">
    <source>
        <dbReference type="ARBA" id="ARBA00023015"/>
    </source>
</evidence>
<dbReference type="EMBL" id="BJUW01000013">
    <property type="protein sequence ID" value="GEK87429.1"/>
    <property type="molecule type" value="Genomic_DNA"/>
</dbReference>
<protein>
    <submittedName>
        <fullName evidence="7">TetR family transcriptional regulator</fullName>
    </submittedName>
</protein>
<dbReference type="PANTHER" id="PTHR47506">
    <property type="entry name" value="TRANSCRIPTIONAL REGULATORY PROTEIN"/>
    <property type="match status" value="1"/>
</dbReference>
<dbReference type="Pfam" id="PF13977">
    <property type="entry name" value="TetR_C_6"/>
    <property type="match status" value="1"/>
</dbReference>
<dbReference type="InterPro" id="IPR009057">
    <property type="entry name" value="Homeodomain-like_sf"/>
</dbReference>
<evidence type="ECO:0000256" key="4">
    <source>
        <dbReference type="ARBA" id="ARBA00023163"/>
    </source>
</evidence>
<comment type="caution">
    <text evidence="7">The sequence shown here is derived from an EMBL/GenBank/DDBJ whole genome shotgun (WGS) entry which is preliminary data.</text>
</comment>
<evidence type="ECO:0000259" key="6">
    <source>
        <dbReference type="PROSITE" id="PS50977"/>
    </source>
</evidence>
<keyword evidence="4" id="KW-0804">Transcription</keyword>
<keyword evidence="8" id="KW-1185">Reference proteome</keyword>
<accession>A0A511AH15</accession>
<dbReference type="InterPro" id="IPR001647">
    <property type="entry name" value="HTH_TetR"/>
</dbReference>
<dbReference type="GO" id="GO:0003677">
    <property type="term" value="F:DNA binding"/>
    <property type="evidence" value="ECO:0007669"/>
    <property type="project" value="UniProtKB-UniRule"/>
</dbReference>
<keyword evidence="1" id="KW-0678">Repressor</keyword>
<evidence type="ECO:0000313" key="7">
    <source>
        <dbReference type="EMBL" id="GEK87429.1"/>
    </source>
</evidence>
<dbReference type="SUPFAM" id="SSF48498">
    <property type="entry name" value="Tetracyclin repressor-like, C-terminal domain"/>
    <property type="match status" value="1"/>
</dbReference>
<dbReference type="InterPro" id="IPR039538">
    <property type="entry name" value="BetI_C"/>
</dbReference>
<dbReference type="AlphaFoldDB" id="A0A511AH15"/>
<dbReference type="Proteomes" id="UP000321225">
    <property type="component" value="Unassembled WGS sequence"/>
</dbReference>
<feature type="domain" description="HTH tetR-type" evidence="6">
    <location>
        <begin position="1"/>
        <end position="41"/>
    </location>
</feature>
<dbReference type="PROSITE" id="PS50977">
    <property type="entry name" value="HTH_TETR_2"/>
    <property type="match status" value="1"/>
</dbReference>
<keyword evidence="2" id="KW-0805">Transcription regulation</keyword>
<dbReference type="PANTHER" id="PTHR47506:SF1">
    <property type="entry name" value="HTH-TYPE TRANSCRIPTIONAL REGULATOR YJDC"/>
    <property type="match status" value="1"/>
</dbReference>